<proteinExistence type="inferred from homology"/>
<keyword evidence="4 8" id="KW-0812">Transmembrane</keyword>
<comment type="subcellular location">
    <subcellularLocation>
        <location evidence="1">Membrane</location>
        <topology evidence="1">Multi-pass membrane protein</topology>
    </subcellularLocation>
</comment>
<gene>
    <name evidence="9" type="ORF">RRG08_047354</name>
</gene>
<dbReference type="GO" id="GO:0015141">
    <property type="term" value="F:succinate transmembrane transporter activity"/>
    <property type="evidence" value="ECO:0007669"/>
    <property type="project" value="UniProtKB-ARBA"/>
</dbReference>
<comment type="caution">
    <text evidence="9">The sequence shown here is derived from an EMBL/GenBank/DDBJ whole genome shotgun (WGS) entry which is preliminary data.</text>
</comment>
<evidence type="ECO:0000256" key="7">
    <source>
        <dbReference type="SAM" id="MobiDB-lite"/>
    </source>
</evidence>
<feature type="transmembrane region" description="Helical" evidence="8">
    <location>
        <begin position="267"/>
        <end position="290"/>
    </location>
</feature>
<feature type="transmembrane region" description="Helical" evidence="8">
    <location>
        <begin position="405"/>
        <end position="422"/>
    </location>
</feature>
<keyword evidence="6 8" id="KW-0472">Membrane</keyword>
<feature type="transmembrane region" description="Helical" evidence="8">
    <location>
        <begin position="367"/>
        <end position="384"/>
    </location>
</feature>
<dbReference type="PANTHER" id="PTHR10283">
    <property type="entry name" value="SOLUTE CARRIER FAMILY 13 MEMBER"/>
    <property type="match status" value="1"/>
</dbReference>
<feature type="compositionally biased region" description="Basic and acidic residues" evidence="7">
    <location>
        <begin position="172"/>
        <end position="181"/>
    </location>
</feature>
<dbReference type="InterPro" id="IPR031312">
    <property type="entry name" value="Na/sul_symport_CS"/>
</dbReference>
<keyword evidence="5 8" id="KW-1133">Transmembrane helix</keyword>
<dbReference type="InterPro" id="IPR001898">
    <property type="entry name" value="SLC13A/DASS"/>
</dbReference>
<comment type="similarity">
    <text evidence="2">Belongs to the SLC13A/DASS transporter (TC 2.A.47) family. NADC subfamily.</text>
</comment>
<dbReference type="AlphaFoldDB" id="A0AAE1E751"/>
<dbReference type="GO" id="GO:0005886">
    <property type="term" value="C:plasma membrane"/>
    <property type="evidence" value="ECO:0007669"/>
    <property type="project" value="TreeGrafter"/>
</dbReference>
<feature type="transmembrane region" description="Helical" evidence="8">
    <location>
        <begin position="122"/>
        <end position="139"/>
    </location>
</feature>
<dbReference type="PANTHER" id="PTHR10283:SF82">
    <property type="entry name" value="SOLUTE CARRIER FAMILY 13 MEMBER 2"/>
    <property type="match status" value="1"/>
</dbReference>
<evidence type="ECO:0000256" key="8">
    <source>
        <dbReference type="SAM" id="Phobius"/>
    </source>
</evidence>
<evidence type="ECO:0000256" key="1">
    <source>
        <dbReference type="ARBA" id="ARBA00004141"/>
    </source>
</evidence>
<feature type="transmembrane region" description="Helical" evidence="8">
    <location>
        <begin position="53"/>
        <end position="73"/>
    </location>
</feature>
<protein>
    <submittedName>
        <fullName evidence="9">Uncharacterized protein</fullName>
    </submittedName>
</protein>
<dbReference type="EMBL" id="JAWDGP010000850">
    <property type="protein sequence ID" value="KAK3796741.1"/>
    <property type="molecule type" value="Genomic_DNA"/>
</dbReference>
<dbReference type="Proteomes" id="UP001283361">
    <property type="component" value="Unassembled WGS sequence"/>
</dbReference>
<evidence type="ECO:0000313" key="10">
    <source>
        <dbReference type="Proteomes" id="UP001283361"/>
    </source>
</evidence>
<keyword evidence="10" id="KW-1185">Reference proteome</keyword>
<feature type="transmembrane region" description="Helical" evidence="8">
    <location>
        <begin position="527"/>
        <end position="551"/>
    </location>
</feature>
<evidence type="ECO:0000256" key="3">
    <source>
        <dbReference type="ARBA" id="ARBA00022448"/>
    </source>
</evidence>
<organism evidence="9 10">
    <name type="scientific">Elysia crispata</name>
    <name type="common">lettuce slug</name>
    <dbReference type="NCBI Taxonomy" id="231223"/>
    <lineage>
        <taxon>Eukaryota</taxon>
        <taxon>Metazoa</taxon>
        <taxon>Spiralia</taxon>
        <taxon>Lophotrochozoa</taxon>
        <taxon>Mollusca</taxon>
        <taxon>Gastropoda</taxon>
        <taxon>Heterobranchia</taxon>
        <taxon>Euthyneura</taxon>
        <taxon>Panpulmonata</taxon>
        <taxon>Sacoglossa</taxon>
        <taxon>Placobranchoidea</taxon>
        <taxon>Plakobranchidae</taxon>
        <taxon>Elysia</taxon>
    </lineage>
</organism>
<feature type="transmembrane region" description="Helical" evidence="8">
    <location>
        <begin position="12"/>
        <end position="29"/>
    </location>
</feature>
<feature type="transmembrane region" description="Helical" evidence="8">
    <location>
        <begin position="490"/>
        <end position="515"/>
    </location>
</feature>
<dbReference type="CDD" id="cd01115">
    <property type="entry name" value="SLC13_permease"/>
    <property type="match status" value="1"/>
</dbReference>
<feature type="transmembrane region" description="Helical" evidence="8">
    <location>
        <begin position="328"/>
        <end position="347"/>
    </location>
</feature>
<evidence type="ECO:0000256" key="4">
    <source>
        <dbReference type="ARBA" id="ARBA00022692"/>
    </source>
</evidence>
<keyword evidence="3" id="KW-0813">Transport</keyword>
<feature type="region of interest" description="Disordered" evidence="7">
    <location>
        <begin position="166"/>
        <end position="198"/>
    </location>
</feature>
<name>A0AAE1E751_9GAST</name>
<evidence type="ECO:0000256" key="6">
    <source>
        <dbReference type="ARBA" id="ARBA00023136"/>
    </source>
</evidence>
<reference evidence="9" key="1">
    <citation type="journal article" date="2023" name="G3 (Bethesda)">
        <title>A reference genome for the long-term kleptoplast-retaining sea slug Elysia crispata morphotype clarki.</title>
        <authorList>
            <person name="Eastman K.E."/>
            <person name="Pendleton A.L."/>
            <person name="Shaikh M.A."/>
            <person name="Suttiyut T."/>
            <person name="Ogas R."/>
            <person name="Tomko P."/>
            <person name="Gavelis G."/>
            <person name="Widhalm J.R."/>
            <person name="Wisecaver J.H."/>
        </authorList>
    </citation>
    <scope>NUCLEOTIDE SEQUENCE</scope>
    <source>
        <strain evidence="9">ECLA1</strain>
    </source>
</reference>
<dbReference type="Pfam" id="PF00939">
    <property type="entry name" value="Na_sulph_symp"/>
    <property type="match status" value="1"/>
</dbReference>
<accession>A0AAE1E751</accession>
<feature type="transmembrane region" description="Helical" evidence="8">
    <location>
        <begin position="85"/>
        <end position="102"/>
    </location>
</feature>
<evidence type="ECO:0000256" key="2">
    <source>
        <dbReference type="ARBA" id="ARBA00006772"/>
    </source>
</evidence>
<evidence type="ECO:0000256" key="5">
    <source>
        <dbReference type="ARBA" id="ARBA00022989"/>
    </source>
</evidence>
<feature type="transmembrane region" description="Helical" evidence="8">
    <location>
        <begin position="442"/>
        <end position="459"/>
    </location>
</feature>
<evidence type="ECO:0000313" key="9">
    <source>
        <dbReference type="EMBL" id="KAK3796741.1"/>
    </source>
</evidence>
<dbReference type="PROSITE" id="PS01271">
    <property type="entry name" value="NA_SULFATE"/>
    <property type="match status" value="1"/>
</dbReference>
<sequence length="596" mass="65174">MSFLKQALLVRKTLIIIIVPLAALPILFIDGSKEMACLYGVIITGSMWITEALPIPVTALFPVVLFPILGVLPSQKAASSYIKDTMFFSFACLSFALCIERWNLHRRIALSCLLLTGSSPKWLLLGFMAPTWFLSMWVNNTSATAMMVPVASAVLKQLEELQAGHELAPLTERPEKDKKIEPSPQHKSHIGSVESSQNDIEADHDVISSPASKKFRSLCKALSLGVCYSATIGGTGSLTGTTTNLVIQGQADEFFAQYELESGVTFLTWIMCCLPLSFICLFIAWVWLVVHFFGFRQLLQFTCGDERATQATRSVVRQELNKLGPCTFAEKAVVGHFLVMLTLWLTMKMPGGFGWAKNFQSGYVTNSTSGIILLSSLFVFPSGTRKKPSGAPEPLLNWQYVQDHLPWGTWILLGGGFSIASSCQSSGLSAWVGSHLTAVSSLQPWLMLFVLSLCMSFMTEMTSNTATATILGPIMAQLAVSLQVNPLYLLYATALSCSLAFMLPVATAPNAIVFATDYIHIKDMVKAGVVLNFLCVLVICVFINTWFTFLLDLDVLPPEMTLGLGAYNTTESYNGSSVNSTVTPWRPTENGTASFI</sequence>